<organism evidence="1 2">
    <name type="scientific">Rangifer tarandus platyrhynchus</name>
    <name type="common">Svalbard reindeer</name>
    <dbReference type="NCBI Taxonomy" id="3082113"/>
    <lineage>
        <taxon>Eukaryota</taxon>
        <taxon>Metazoa</taxon>
        <taxon>Chordata</taxon>
        <taxon>Craniata</taxon>
        <taxon>Vertebrata</taxon>
        <taxon>Euteleostomi</taxon>
        <taxon>Mammalia</taxon>
        <taxon>Eutheria</taxon>
        <taxon>Laurasiatheria</taxon>
        <taxon>Artiodactyla</taxon>
        <taxon>Ruminantia</taxon>
        <taxon>Pecora</taxon>
        <taxon>Cervidae</taxon>
        <taxon>Odocoileinae</taxon>
        <taxon>Rangifer</taxon>
    </lineage>
</organism>
<reference evidence="1" key="1">
    <citation type="submission" date="2023-05" db="EMBL/GenBank/DDBJ databases">
        <authorList>
            <consortium name="ELIXIR-Norway"/>
        </authorList>
    </citation>
    <scope>NUCLEOTIDE SEQUENCE</scope>
</reference>
<reference evidence="1" key="2">
    <citation type="submission" date="2025-03" db="EMBL/GenBank/DDBJ databases">
        <authorList>
            <consortium name="ELIXIR-Norway"/>
            <consortium name="Elixir Norway"/>
        </authorList>
    </citation>
    <scope>NUCLEOTIDE SEQUENCE</scope>
</reference>
<accession>A0AC59YAD4</accession>
<evidence type="ECO:0000313" key="1">
    <source>
        <dbReference type="EMBL" id="CAM9522729.1"/>
    </source>
</evidence>
<protein>
    <submittedName>
        <fullName evidence="1">Uncharacterized protein</fullName>
    </submittedName>
</protein>
<gene>
    <name evidence="1" type="ORF">MRATA1EN22A_LOCUS3723</name>
</gene>
<proteinExistence type="predicted"/>
<sequence>MLAAERALREGSELGPHAPALPPIAWGGGRRGGPLPPEPLLPHMQGDQVDDKSVQRSPGSGHTFTRNHGAQRREAPRERLRGRHSVTSGDAISSLSYPTAVLPGAVTLFDKNASSLKSGCICLLSRFPGARGAQEELRE</sequence>
<dbReference type="EMBL" id="OX596095">
    <property type="protein sequence ID" value="CAM9522729.1"/>
    <property type="molecule type" value="Genomic_DNA"/>
</dbReference>
<evidence type="ECO:0000313" key="2">
    <source>
        <dbReference type="Proteomes" id="UP001162501"/>
    </source>
</evidence>
<name>A0AC59YAD4_RANTA</name>
<dbReference type="Proteomes" id="UP001162501">
    <property type="component" value="Chromosome 11"/>
</dbReference>